<protein>
    <submittedName>
        <fullName evidence="8">RagB/SusD family nutrient uptake outer membrane protein</fullName>
    </submittedName>
</protein>
<dbReference type="GO" id="GO:0009279">
    <property type="term" value="C:cell outer membrane"/>
    <property type="evidence" value="ECO:0007669"/>
    <property type="project" value="UniProtKB-SubCell"/>
</dbReference>
<dbReference type="OrthoDB" id="1109873at2"/>
<dbReference type="InterPro" id="IPR011990">
    <property type="entry name" value="TPR-like_helical_dom_sf"/>
</dbReference>
<dbReference type="EMBL" id="VZAD01000020">
    <property type="protein sequence ID" value="MQP10828.1"/>
    <property type="molecule type" value="Genomic_DNA"/>
</dbReference>
<evidence type="ECO:0000313" key="8">
    <source>
        <dbReference type="EMBL" id="MQP10828.1"/>
    </source>
</evidence>
<dbReference type="Pfam" id="PF14322">
    <property type="entry name" value="SusD-like_3"/>
    <property type="match status" value="1"/>
</dbReference>
<evidence type="ECO:0000256" key="3">
    <source>
        <dbReference type="ARBA" id="ARBA00022729"/>
    </source>
</evidence>
<evidence type="ECO:0000313" key="9">
    <source>
        <dbReference type="Proteomes" id="UP000384372"/>
    </source>
</evidence>
<dbReference type="RefSeq" id="WP_158462686.1">
    <property type="nucleotide sequence ID" value="NZ_VZAD01000020.1"/>
</dbReference>
<accession>A0A6A7W902</accession>
<dbReference type="Gene3D" id="1.25.40.390">
    <property type="match status" value="1"/>
</dbReference>
<keyword evidence="4" id="KW-0472">Membrane</keyword>
<sequence>MKIQFNRIITIITLAATTGVLTSCDSLFRDAPLNKISEKSVWGNPQLLDEYESSWYRNMSNGFDTYVGTISLMKSKSRYFMPWFGDQITVGKNSYFSGGYGDLLKGNEKQITNWASVTWSKYFTQIQSINTLLENLGEISNGDQKNRIIGEAHFMRGYYYYMLWRMFGGVTLIDHTYNPLIKEEKFPRASYQQMVDFIVAEADEAAKYLPQAHATTETGRATKGAAIMLKAKTYLWAASKVFQNKGEELTYLGFADDQSHIMLEKAKKAYEDLFALNQYSLIPISATTQDEIKEAYRNIFLTKNSQESILEVQHSDDGDFANKFGHKLDRDAASPFFTGNTAAYTPTQNHVDEYGMQPGKTYDAQHPYDNRDYRFYANILYDGCTYRNHGMDIHYTNNKAGADITPYGSSYSAGVSKTGYYMGKFVDKSQTIDNNDTYASKQNFIIWRFAEALLDYAEVCYDLGNTDLAEEYVNKTRQRVHMPDIENPTLDDIKNERRVEMAFEETTYWDLFRWGVAEQKMNGETNPLKAMRIDVTTADGRVTNTKYTISNLNKSPKNVRYFAKKQYYLPIPWSEIKYHDIAQNPDWTEQ</sequence>
<gene>
    <name evidence="8" type="ORF">F7D20_02370</name>
</gene>
<evidence type="ECO:0000259" key="6">
    <source>
        <dbReference type="Pfam" id="PF07980"/>
    </source>
</evidence>
<dbReference type="Pfam" id="PF07980">
    <property type="entry name" value="SusD_RagB"/>
    <property type="match status" value="1"/>
</dbReference>
<keyword evidence="3" id="KW-0732">Signal</keyword>
<dbReference type="PROSITE" id="PS51257">
    <property type="entry name" value="PROKAR_LIPOPROTEIN"/>
    <property type="match status" value="1"/>
</dbReference>
<keyword evidence="5" id="KW-0998">Cell outer membrane</keyword>
<feature type="domain" description="SusD-like N-terminal" evidence="7">
    <location>
        <begin position="95"/>
        <end position="235"/>
    </location>
</feature>
<dbReference type="InterPro" id="IPR012944">
    <property type="entry name" value="SusD_RagB_dom"/>
</dbReference>
<name>A0A6A7W902_9BACT</name>
<evidence type="ECO:0000256" key="4">
    <source>
        <dbReference type="ARBA" id="ARBA00023136"/>
    </source>
</evidence>
<feature type="domain" description="RagB/SusD" evidence="6">
    <location>
        <begin position="307"/>
        <end position="587"/>
    </location>
</feature>
<keyword evidence="9" id="KW-1185">Reference proteome</keyword>
<comment type="similarity">
    <text evidence="2">Belongs to the SusD family.</text>
</comment>
<organism evidence="8 9">
    <name type="scientific">Segatella copri</name>
    <dbReference type="NCBI Taxonomy" id="165179"/>
    <lineage>
        <taxon>Bacteria</taxon>
        <taxon>Pseudomonadati</taxon>
        <taxon>Bacteroidota</taxon>
        <taxon>Bacteroidia</taxon>
        <taxon>Bacteroidales</taxon>
        <taxon>Prevotellaceae</taxon>
        <taxon>Segatella</taxon>
    </lineage>
</organism>
<dbReference type="Proteomes" id="UP000384372">
    <property type="component" value="Unassembled WGS sequence"/>
</dbReference>
<evidence type="ECO:0000256" key="2">
    <source>
        <dbReference type="ARBA" id="ARBA00006275"/>
    </source>
</evidence>
<evidence type="ECO:0000256" key="1">
    <source>
        <dbReference type="ARBA" id="ARBA00004442"/>
    </source>
</evidence>
<comment type="caution">
    <text evidence="8">The sequence shown here is derived from an EMBL/GenBank/DDBJ whole genome shotgun (WGS) entry which is preliminary data.</text>
</comment>
<comment type="subcellular location">
    <subcellularLocation>
        <location evidence="1">Cell outer membrane</location>
    </subcellularLocation>
</comment>
<dbReference type="InterPro" id="IPR033985">
    <property type="entry name" value="SusD-like_N"/>
</dbReference>
<evidence type="ECO:0000256" key="5">
    <source>
        <dbReference type="ARBA" id="ARBA00023237"/>
    </source>
</evidence>
<dbReference type="AlphaFoldDB" id="A0A6A7W902"/>
<reference evidence="8 9" key="1">
    <citation type="submission" date="2019-09" db="EMBL/GenBank/DDBJ databases">
        <title>Distinct polysaccharide growth profiles of human intestinal Prevotella copri isolates.</title>
        <authorList>
            <person name="Fehlner-Peach H."/>
            <person name="Magnabosco C."/>
            <person name="Raghavan V."/>
            <person name="Scher J.U."/>
            <person name="Tett A."/>
            <person name="Cox L.M."/>
            <person name="Gottsegen C."/>
            <person name="Watters A."/>
            <person name="Wiltshire- Gordon J.D."/>
            <person name="Segata N."/>
            <person name="Bonneau R."/>
            <person name="Littman D.R."/>
        </authorList>
    </citation>
    <scope>NUCLEOTIDE SEQUENCE [LARGE SCALE GENOMIC DNA]</scope>
    <source>
        <strain evidence="9">iAQ1173</strain>
    </source>
</reference>
<evidence type="ECO:0000259" key="7">
    <source>
        <dbReference type="Pfam" id="PF14322"/>
    </source>
</evidence>
<proteinExistence type="inferred from homology"/>
<dbReference type="SUPFAM" id="SSF48452">
    <property type="entry name" value="TPR-like"/>
    <property type="match status" value="1"/>
</dbReference>